<dbReference type="EMBL" id="FNOU01000008">
    <property type="protein sequence ID" value="SDX82086.1"/>
    <property type="molecule type" value="Genomic_DNA"/>
</dbReference>
<name>A0A1H3ETJ7_EUBBA</name>
<dbReference type="SUPFAM" id="SSF51197">
    <property type="entry name" value="Clavaminate synthase-like"/>
    <property type="match status" value="1"/>
</dbReference>
<dbReference type="Gene3D" id="2.60.120.370">
    <property type="entry name" value="YhcH/YjgK/YiaL"/>
    <property type="match status" value="1"/>
</dbReference>
<dbReference type="InterPro" id="IPR037012">
    <property type="entry name" value="NanQ/TabA/YiaL_sf"/>
</dbReference>
<dbReference type="PANTHER" id="PTHR34986">
    <property type="entry name" value="EVOLVED BETA-GALACTOSIDASE SUBUNIT BETA"/>
    <property type="match status" value="1"/>
</dbReference>
<protein>
    <submittedName>
        <fullName evidence="1">YhcH/YjgK/YiaL family protein</fullName>
    </submittedName>
</protein>
<dbReference type="NCBIfam" id="TIGR00022">
    <property type="entry name" value="YhcH/YjgK/YiaL family protein"/>
    <property type="match status" value="1"/>
</dbReference>
<sequence>MIFGQIDGAHQYDFLDKAIQRCFDYCRDTDLKALALGSYPIEDPDIFVNIVSYETGASQERSWEAHRKYLDIHVMLDGTETIEIAFISKMEQGTFDPDADNLPLTGTVQCGIRMMHGDFLICYPEDGHKPGVCVSEPQVIKKAIFKVRI</sequence>
<evidence type="ECO:0000313" key="2">
    <source>
        <dbReference type="Proteomes" id="UP000199652"/>
    </source>
</evidence>
<proteinExistence type="predicted"/>
<reference evidence="2" key="1">
    <citation type="submission" date="2016-10" db="EMBL/GenBank/DDBJ databases">
        <authorList>
            <person name="Varghese N."/>
            <person name="Submissions S."/>
        </authorList>
    </citation>
    <scope>NUCLEOTIDE SEQUENCE [LARGE SCALE GENOMIC DNA]</scope>
    <source>
        <strain evidence="2">VPI 5359</strain>
    </source>
</reference>
<dbReference type="STRING" id="1528.SAMN04488579_10847"/>
<dbReference type="GO" id="GO:0005829">
    <property type="term" value="C:cytosol"/>
    <property type="evidence" value="ECO:0007669"/>
    <property type="project" value="TreeGrafter"/>
</dbReference>
<evidence type="ECO:0000313" key="1">
    <source>
        <dbReference type="EMBL" id="SDX82086.1"/>
    </source>
</evidence>
<dbReference type="Proteomes" id="UP000199652">
    <property type="component" value="Unassembled WGS sequence"/>
</dbReference>
<organism evidence="1 2">
    <name type="scientific">Eubacterium barkeri</name>
    <name type="common">Clostridium barkeri</name>
    <dbReference type="NCBI Taxonomy" id="1528"/>
    <lineage>
        <taxon>Bacteria</taxon>
        <taxon>Bacillati</taxon>
        <taxon>Bacillota</taxon>
        <taxon>Clostridia</taxon>
        <taxon>Eubacteriales</taxon>
        <taxon>Eubacteriaceae</taxon>
        <taxon>Eubacterium</taxon>
    </lineage>
</organism>
<keyword evidence="2" id="KW-1185">Reference proteome</keyword>
<dbReference type="PANTHER" id="PTHR34986:SF1">
    <property type="entry name" value="PROTEIN YIAL"/>
    <property type="match status" value="1"/>
</dbReference>
<gene>
    <name evidence="1" type="ORF">SAMN04488579_10847</name>
</gene>
<dbReference type="OrthoDB" id="9792756at2"/>
<dbReference type="AlphaFoldDB" id="A0A1H3ETJ7"/>
<dbReference type="InterPro" id="IPR004375">
    <property type="entry name" value="NanQ/TabA/YiaL"/>
</dbReference>
<dbReference type="Pfam" id="PF04074">
    <property type="entry name" value="DUF386"/>
    <property type="match status" value="1"/>
</dbReference>
<dbReference type="RefSeq" id="WP_090244622.1">
    <property type="nucleotide sequence ID" value="NZ_FNOU01000008.1"/>
</dbReference>
<accession>A0A1H3ETJ7</accession>